<dbReference type="EMBL" id="JAIWYP010000013">
    <property type="protein sequence ID" value="KAH3718279.1"/>
    <property type="molecule type" value="Genomic_DNA"/>
</dbReference>
<dbReference type="SUPFAM" id="SSF56436">
    <property type="entry name" value="C-type lectin-like"/>
    <property type="match status" value="1"/>
</dbReference>
<dbReference type="InterPro" id="IPR016187">
    <property type="entry name" value="CTDL_fold"/>
</dbReference>
<dbReference type="InterPro" id="IPR000436">
    <property type="entry name" value="Sushi_SCR_CCP_dom"/>
</dbReference>
<dbReference type="SMART" id="SM00034">
    <property type="entry name" value="CLECT"/>
    <property type="match status" value="1"/>
</dbReference>
<accession>A0A9D4HI28</accession>
<dbReference type="PANTHER" id="PTHR45785">
    <property type="entry name" value="COMPLEMENT FACTOR H-RELATED"/>
    <property type="match status" value="1"/>
</dbReference>
<evidence type="ECO:0000256" key="4">
    <source>
        <dbReference type="ARBA" id="ARBA00023157"/>
    </source>
</evidence>
<evidence type="ECO:0000259" key="7">
    <source>
        <dbReference type="PROSITE" id="PS50923"/>
    </source>
</evidence>
<dbReference type="PROSITE" id="PS50923">
    <property type="entry name" value="SUSHI"/>
    <property type="match status" value="1"/>
</dbReference>
<dbReference type="InterPro" id="IPR035976">
    <property type="entry name" value="Sushi/SCR/CCP_sf"/>
</dbReference>
<feature type="domain" description="C-type lectin" evidence="6">
    <location>
        <begin position="336"/>
        <end position="455"/>
    </location>
</feature>
<keyword evidence="3" id="KW-0732">Signal</keyword>
<dbReference type="InterPro" id="IPR051503">
    <property type="entry name" value="ComplSys_Reg/VirEntry_Med"/>
</dbReference>
<proteinExistence type="predicted"/>
<dbReference type="Proteomes" id="UP000828390">
    <property type="component" value="Unassembled WGS sequence"/>
</dbReference>
<dbReference type="PANTHER" id="PTHR45785:SF2">
    <property type="entry name" value="COMPLEMENT FACTOR H-RELATED"/>
    <property type="match status" value="1"/>
</dbReference>
<evidence type="ECO:0000256" key="3">
    <source>
        <dbReference type="ARBA" id="ARBA00022729"/>
    </source>
</evidence>
<protein>
    <submittedName>
        <fullName evidence="8">Uncharacterized protein</fullName>
    </submittedName>
</protein>
<keyword evidence="2 5" id="KW-0768">Sushi</keyword>
<dbReference type="SMART" id="SM00032">
    <property type="entry name" value="CCP"/>
    <property type="match status" value="5"/>
</dbReference>
<gene>
    <name evidence="8" type="ORF">DPMN_061081</name>
</gene>
<comment type="caution">
    <text evidence="8">The sequence shown here is derived from an EMBL/GenBank/DDBJ whole genome shotgun (WGS) entry which is preliminary data.</text>
</comment>
<dbReference type="Pfam" id="PF00059">
    <property type="entry name" value="Lectin_C"/>
    <property type="match status" value="1"/>
</dbReference>
<evidence type="ECO:0000256" key="2">
    <source>
        <dbReference type="ARBA" id="ARBA00022659"/>
    </source>
</evidence>
<feature type="domain" description="Sushi" evidence="7">
    <location>
        <begin position="34"/>
        <end position="91"/>
    </location>
</feature>
<reference evidence="8" key="2">
    <citation type="submission" date="2020-11" db="EMBL/GenBank/DDBJ databases">
        <authorList>
            <person name="McCartney M.A."/>
            <person name="Auch B."/>
            <person name="Kono T."/>
            <person name="Mallez S."/>
            <person name="Becker A."/>
            <person name="Gohl D.M."/>
            <person name="Silverstein K.A.T."/>
            <person name="Koren S."/>
            <person name="Bechman K.B."/>
            <person name="Herman A."/>
            <person name="Abrahante J.E."/>
            <person name="Garbe J."/>
        </authorList>
    </citation>
    <scope>NUCLEOTIDE SEQUENCE</scope>
    <source>
        <strain evidence="8">Duluth1</strain>
        <tissue evidence="8">Whole animal</tissue>
    </source>
</reference>
<dbReference type="PROSITE" id="PS50041">
    <property type="entry name" value="C_TYPE_LECTIN_2"/>
    <property type="match status" value="1"/>
</dbReference>
<dbReference type="InterPro" id="IPR016186">
    <property type="entry name" value="C-type_lectin-like/link_sf"/>
</dbReference>
<comment type="subcellular location">
    <subcellularLocation>
        <location evidence="1">Virion</location>
    </subcellularLocation>
</comment>
<dbReference type="SUPFAM" id="SSF57535">
    <property type="entry name" value="Complement control module/SCR domain"/>
    <property type="match status" value="5"/>
</dbReference>
<name>A0A9D4HI28_DREPO</name>
<dbReference type="CDD" id="cd00037">
    <property type="entry name" value="CLECT"/>
    <property type="match status" value="1"/>
</dbReference>
<evidence type="ECO:0000259" key="6">
    <source>
        <dbReference type="PROSITE" id="PS50041"/>
    </source>
</evidence>
<dbReference type="Gene3D" id="2.10.70.10">
    <property type="entry name" value="Complement Module, domain 1"/>
    <property type="match status" value="5"/>
</dbReference>
<evidence type="ECO:0000313" key="9">
    <source>
        <dbReference type="Proteomes" id="UP000828390"/>
    </source>
</evidence>
<sequence length="458" mass="51520">MDKRKCDDTCPYDSTQPLQRCDFTSATSEKCPTDVCPPFMKQTNGKVLGNTYEEGHKRRLQCNHGYLPLDPNNVTSQCQNGRWTNFTTCVQMCPPFENKSNGKVVGDSFIEGATRNLTCNKNYSPRNGTNVESRCSNGKWSKITECVKVCPPFGEIKNGTVFGDSVFEGANRTLNCNQNYSPRNTTNVVSRCENGQWSIITECVQVCPPFGEIKNGTVFGDSVFEGANRTLNCNQNYSPRNNTNVVSRCENGQWSTITECVQVCHPFGEIKNGTVFGDSVFEGANRTLNCNQNYSPRNNTNVALNESKLTSVCDNGIWSSITRCVPDKWVYRAFEFNQSIYVFTNQSDTFAEAVAFCEKGDGHVITLDDETEQQWVKQTAPIENALWEFWLGITETNVTGKCTRMHDKANVSYNNWASGQPNNANGDQECVIANRKYQWAWDDRLCTDIYFIVCELSN</sequence>
<keyword evidence="4 5" id="KW-1015">Disulfide bond</keyword>
<dbReference type="Gene3D" id="3.10.100.10">
    <property type="entry name" value="Mannose-Binding Protein A, subunit A"/>
    <property type="match status" value="1"/>
</dbReference>
<evidence type="ECO:0000313" key="8">
    <source>
        <dbReference type="EMBL" id="KAH3718279.1"/>
    </source>
</evidence>
<keyword evidence="9" id="KW-1185">Reference proteome</keyword>
<dbReference type="AlphaFoldDB" id="A0A9D4HI28"/>
<feature type="disulfide bond" evidence="5">
    <location>
        <begin position="62"/>
        <end position="89"/>
    </location>
</feature>
<organism evidence="8 9">
    <name type="scientific">Dreissena polymorpha</name>
    <name type="common">Zebra mussel</name>
    <name type="synonym">Mytilus polymorpha</name>
    <dbReference type="NCBI Taxonomy" id="45954"/>
    <lineage>
        <taxon>Eukaryota</taxon>
        <taxon>Metazoa</taxon>
        <taxon>Spiralia</taxon>
        <taxon>Lophotrochozoa</taxon>
        <taxon>Mollusca</taxon>
        <taxon>Bivalvia</taxon>
        <taxon>Autobranchia</taxon>
        <taxon>Heteroconchia</taxon>
        <taxon>Euheterodonta</taxon>
        <taxon>Imparidentia</taxon>
        <taxon>Neoheterodontei</taxon>
        <taxon>Myida</taxon>
        <taxon>Dreissenoidea</taxon>
        <taxon>Dreissenidae</taxon>
        <taxon>Dreissena</taxon>
    </lineage>
</organism>
<dbReference type="InterPro" id="IPR001304">
    <property type="entry name" value="C-type_lectin-like"/>
</dbReference>
<evidence type="ECO:0000256" key="5">
    <source>
        <dbReference type="PROSITE-ProRule" id="PRU00302"/>
    </source>
</evidence>
<evidence type="ECO:0000256" key="1">
    <source>
        <dbReference type="ARBA" id="ARBA00004328"/>
    </source>
</evidence>
<reference evidence="8" key="1">
    <citation type="journal article" date="2019" name="bioRxiv">
        <title>The Genome of the Zebra Mussel, Dreissena polymorpha: A Resource for Invasive Species Research.</title>
        <authorList>
            <person name="McCartney M.A."/>
            <person name="Auch B."/>
            <person name="Kono T."/>
            <person name="Mallez S."/>
            <person name="Zhang Y."/>
            <person name="Obille A."/>
            <person name="Becker A."/>
            <person name="Abrahante J.E."/>
            <person name="Garbe J."/>
            <person name="Badalamenti J.P."/>
            <person name="Herman A."/>
            <person name="Mangelson H."/>
            <person name="Liachko I."/>
            <person name="Sullivan S."/>
            <person name="Sone E.D."/>
            <person name="Koren S."/>
            <person name="Silverstein K.A.T."/>
            <person name="Beckman K.B."/>
            <person name="Gohl D.M."/>
        </authorList>
    </citation>
    <scope>NUCLEOTIDE SEQUENCE</scope>
    <source>
        <strain evidence="8">Duluth1</strain>
        <tissue evidence="8">Whole animal</tissue>
    </source>
</reference>
<comment type="caution">
    <text evidence="5">Lacks conserved residue(s) required for the propagation of feature annotation.</text>
</comment>